<comment type="caution">
    <text evidence="13">The sequence shown here is derived from an EMBL/GenBank/DDBJ whole genome shotgun (WGS) entry which is preliminary data.</text>
</comment>
<comment type="catalytic activity">
    <reaction evidence="6 7 10">
        <text>orotidine 5'-phosphate + H(+) = UMP + CO2</text>
        <dbReference type="Rhea" id="RHEA:11596"/>
        <dbReference type="ChEBI" id="CHEBI:15378"/>
        <dbReference type="ChEBI" id="CHEBI:16526"/>
        <dbReference type="ChEBI" id="CHEBI:57538"/>
        <dbReference type="ChEBI" id="CHEBI:57865"/>
        <dbReference type="EC" id="4.1.1.23"/>
    </reaction>
</comment>
<dbReference type="InterPro" id="IPR014732">
    <property type="entry name" value="OMPdecase"/>
</dbReference>
<feature type="active site" description="For OMPdecase activity" evidence="8">
    <location>
        <position position="60"/>
    </location>
</feature>
<accession>A0A1E7PHC2</accession>
<dbReference type="NCBIfam" id="NF001273">
    <property type="entry name" value="PRK00230.1"/>
    <property type="match status" value="1"/>
</dbReference>
<feature type="active site" description="For OMPdecase activity" evidence="8">
    <location>
        <position position="58"/>
    </location>
</feature>
<evidence type="ECO:0000256" key="9">
    <source>
        <dbReference type="PIRSR" id="PIRSR614732-2"/>
    </source>
</evidence>
<comment type="similarity">
    <text evidence="7">Belongs to the OMP decarboxylase family. Type 1 subfamily.</text>
</comment>
<evidence type="ECO:0000313" key="16">
    <source>
        <dbReference type="EMBL" id="OEY03575.1"/>
    </source>
</evidence>
<dbReference type="SUPFAM" id="SSF51366">
    <property type="entry name" value="Ribulose-phoshate binding barrel"/>
    <property type="match status" value="1"/>
</dbReference>
<evidence type="ECO:0000313" key="13">
    <source>
        <dbReference type="EMBL" id="EAJ9719871.1"/>
    </source>
</evidence>
<dbReference type="EMBL" id="AACCII010000004">
    <property type="protein sequence ID" value="EAJ9718621.1"/>
    <property type="molecule type" value="Genomic_DNA"/>
</dbReference>
<gene>
    <name evidence="7 13" type="primary">pyrF</name>
    <name evidence="16" type="ORF">A0K99_02290</name>
    <name evidence="14" type="ORF">B7A03_01865</name>
    <name evidence="12" type="ORF">E8P16_04065</name>
    <name evidence="13" type="ORF">E8P16_10635</name>
    <name evidence="15" type="ORF">GNO00_03870</name>
</gene>
<dbReference type="HAMAP" id="MF_01200_B">
    <property type="entry name" value="OMPdecase_type1_B"/>
    <property type="match status" value="1"/>
</dbReference>
<feature type="domain" description="Orotidine 5'-phosphate decarboxylase" evidence="11">
    <location>
        <begin position="2"/>
        <end position="222"/>
    </location>
</feature>
<keyword evidence="5 7" id="KW-0456">Lyase</keyword>
<evidence type="ECO:0000256" key="8">
    <source>
        <dbReference type="PIRSR" id="PIRSR614732-1"/>
    </source>
</evidence>
<feature type="binding site" evidence="7 9">
    <location>
        <position position="186"/>
    </location>
    <ligand>
        <name>substrate</name>
    </ligand>
</feature>
<dbReference type="PANTHER" id="PTHR32119">
    <property type="entry name" value="OROTIDINE 5'-PHOSPHATE DECARBOXYLASE"/>
    <property type="match status" value="1"/>
</dbReference>
<dbReference type="Proteomes" id="UP000865592">
    <property type="component" value="Unassembled WGS sequence"/>
</dbReference>
<evidence type="ECO:0000259" key="11">
    <source>
        <dbReference type="SMART" id="SM00934"/>
    </source>
</evidence>
<dbReference type="GO" id="GO:0004590">
    <property type="term" value="F:orotidine-5'-phosphate decarboxylase activity"/>
    <property type="evidence" value="ECO:0007669"/>
    <property type="project" value="UniProtKB-UniRule"/>
</dbReference>
<dbReference type="Proteomes" id="UP000392616">
    <property type="component" value="Unassembled WGS sequence"/>
</dbReference>
<dbReference type="PROSITE" id="PS00156">
    <property type="entry name" value="OMPDECASE"/>
    <property type="match status" value="1"/>
</dbReference>
<sequence>MKLCVALDLSTKEECLQLAKELKNLDIWLKVGLRAYLRDGFKFIEELKKVDDFKIFLDLKFHDIPNTMADACEEVSKLGVDMINIHASAGKIAIQEVMTRLSKFSKRPLVLAVSALTSFDEENFFSIYRQKIEEAVINFSKISYENGLDGMVCSVFESKKIKEHTSSNFLTLTPGIRPFGETNDDQKRVANLAMARENLSDYIVVGRPIYKNENPRAVCEKILNKIHRKNISENDIEQNYEVIQQKEWDMCNHFEEWIKTQPDKEHALKEFYAKCGIKY</sequence>
<dbReference type="SMART" id="SM00934">
    <property type="entry name" value="OMPdecase"/>
    <property type="match status" value="1"/>
</dbReference>
<dbReference type="GO" id="GO:0044205">
    <property type="term" value="P:'de novo' UMP biosynthetic process"/>
    <property type="evidence" value="ECO:0007669"/>
    <property type="project" value="UniProtKB-UniRule"/>
</dbReference>
<dbReference type="EMBL" id="AACCII010000022">
    <property type="protein sequence ID" value="EAJ9719871.1"/>
    <property type="molecule type" value="Genomic_DNA"/>
</dbReference>
<dbReference type="AlphaFoldDB" id="A0A1E7PHC2"/>
<evidence type="ECO:0000313" key="19">
    <source>
        <dbReference type="Proteomes" id="UP000466051"/>
    </source>
</evidence>
<evidence type="ECO:0000313" key="17">
    <source>
        <dbReference type="Proteomes" id="UP000349590"/>
    </source>
</evidence>
<feature type="binding site" evidence="7 9">
    <location>
        <position position="206"/>
    </location>
    <ligand>
        <name>substrate</name>
    </ligand>
</feature>
<comment type="subunit">
    <text evidence="7">Homodimer.</text>
</comment>
<dbReference type="InterPro" id="IPR011060">
    <property type="entry name" value="RibuloseP-bd_barrel"/>
</dbReference>
<evidence type="ECO:0000313" key="20">
    <source>
        <dbReference type="Proteomes" id="UP000865592"/>
    </source>
</evidence>
<dbReference type="InterPro" id="IPR001754">
    <property type="entry name" value="OMPdeCOase_dom"/>
</dbReference>
<evidence type="ECO:0000313" key="14">
    <source>
        <dbReference type="EMBL" id="EAK6412776.1"/>
    </source>
</evidence>
<feature type="binding site" evidence="7">
    <location>
        <begin position="58"/>
        <end position="67"/>
    </location>
    <ligand>
        <name>substrate</name>
    </ligand>
</feature>
<dbReference type="Pfam" id="PF00215">
    <property type="entry name" value="OMPdecase"/>
    <property type="match status" value="1"/>
</dbReference>
<dbReference type="Proteomes" id="UP000466051">
    <property type="component" value="Unassembled WGS sequence"/>
</dbReference>
<dbReference type="CDD" id="cd04725">
    <property type="entry name" value="OMP_decarboxylase_like"/>
    <property type="match status" value="1"/>
</dbReference>
<feature type="active site" description="For OMPdecase activity" evidence="8">
    <location>
        <position position="63"/>
    </location>
</feature>
<dbReference type="RefSeq" id="WP_002869748.1">
    <property type="nucleotide sequence ID" value="NZ_AP028386.1"/>
</dbReference>
<dbReference type="InterPro" id="IPR013785">
    <property type="entry name" value="Aldolase_TIM"/>
</dbReference>
<dbReference type="EC" id="4.1.1.23" evidence="7"/>
<name>A0A1E7PHC2_CAMJU</name>
<dbReference type="InterPro" id="IPR047596">
    <property type="entry name" value="OMPdecase_bac"/>
</dbReference>
<evidence type="ECO:0000256" key="1">
    <source>
        <dbReference type="ARBA" id="ARBA00002356"/>
    </source>
</evidence>
<evidence type="ECO:0000256" key="2">
    <source>
        <dbReference type="ARBA" id="ARBA00004861"/>
    </source>
</evidence>
<feature type="binding site" evidence="7 9">
    <location>
        <position position="117"/>
    </location>
    <ligand>
        <name>substrate</name>
    </ligand>
</feature>
<feature type="active site" description="Proton donor" evidence="7">
    <location>
        <position position="60"/>
    </location>
</feature>
<feature type="binding site" evidence="7 9">
    <location>
        <position position="177"/>
    </location>
    <ligand>
        <name>substrate</name>
    </ligand>
</feature>
<evidence type="ECO:0000256" key="6">
    <source>
        <dbReference type="ARBA" id="ARBA00049157"/>
    </source>
</evidence>
<evidence type="ECO:0000313" key="15">
    <source>
        <dbReference type="EMBL" id="EDP7180700.1"/>
    </source>
</evidence>
<dbReference type="GO" id="GO:0005829">
    <property type="term" value="C:cytosol"/>
    <property type="evidence" value="ECO:0007669"/>
    <property type="project" value="TreeGrafter"/>
</dbReference>
<evidence type="ECO:0000256" key="4">
    <source>
        <dbReference type="ARBA" id="ARBA00022975"/>
    </source>
</evidence>
<dbReference type="GO" id="GO:0006207">
    <property type="term" value="P:'de novo' pyrimidine nucleobase biosynthetic process"/>
    <property type="evidence" value="ECO:0007669"/>
    <property type="project" value="InterPro"/>
</dbReference>
<evidence type="ECO:0000313" key="18">
    <source>
        <dbReference type="Proteomes" id="UP000392616"/>
    </source>
</evidence>
<protein>
    <recommendedName>
        <fullName evidence="7">Orotidine 5'-phosphate decarboxylase</fullName>
        <ecNumber evidence="7">4.1.1.23</ecNumber>
    </recommendedName>
    <alternativeName>
        <fullName evidence="7">OMP decarboxylase</fullName>
        <shortName evidence="7">OMPDCase</shortName>
        <shortName evidence="7">OMPdecase</shortName>
    </alternativeName>
</protein>
<dbReference type="InterPro" id="IPR018089">
    <property type="entry name" value="OMPdecase_AS"/>
</dbReference>
<dbReference type="UniPathway" id="UPA00070">
    <property type="reaction ID" value="UER00120"/>
</dbReference>
<comment type="pathway">
    <text evidence="2 7 10">Pyrimidine metabolism; UMP biosynthesis via de novo pathway; UMP from orotate: step 2/2.</text>
</comment>
<reference evidence="14 18" key="2">
    <citation type="submission" date="2018-05" db="EMBL/GenBank/DDBJ databases">
        <authorList>
            <consortium name="NARMS: The National Antimicrobial Resistance Monitoring System"/>
        </authorList>
    </citation>
    <scope>NUCLEOTIDE SEQUENCE [LARGE SCALE GENOMIC DNA]</scope>
    <source>
        <strain evidence="14 18">CVM N62988</strain>
    </source>
</reference>
<dbReference type="EMBL" id="MKBD01000004">
    <property type="protein sequence ID" value="OEY03575.1"/>
    <property type="molecule type" value="Genomic_DNA"/>
</dbReference>
<dbReference type="Proteomes" id="UP000349590">
    <property type="component" value="Unassembled WGS sequence"/>
</dbReference>
<evidence type="ECO:0000256" key="3">
    <source>
        <dbReference type="ARBA" id="ARBA00022793"/>
    </source>
</evidence>
<comment type="function">
    <text evidence="1 7">Catalyzes the decarboxylation of orotidine 5'-monophosphate (OMP) to uridine 5'-monophosphate (UMP).</text>
</comment>
<dbReference type="Gene3D" id="3.20.20.70">
    <property type="entry name" value="Aldolase class I"/>
    <property type="match status" value="1"/>
</dbReference>
<reference evidence="13 17" key="3">
    <citation type="submission" date="2019-04" db="EMBL/GenBank/DDBJ databases">
        <authorList>
            <consortium name="PulseNet: The National Subtyping Network for Foodborne Disease Surveillance"/>
            <person name="Tarr C.L."/>
            <person name="Trees E."/>
            <person name="Katz L.S."/>
            <person name="Carleton-Romer H.A."/>
            <person name="Stroika S."/>
            <person name="Kucerova Z."/>
            <person name="Roache K.F."/>
            <person name="Sabol A.L."/>
            <person name="Besser J."/>
            <person name="Gerner-Smidt P."/>
        </authorList>
    </citation>
    <scope>NUCLEOTIDE SEQUENCE [LARGE SCALE GENOMIC DNA]</scope>
    <source>
        <strain evidence="13 17">PNUSAC009041</strain>
        <strain evidence="15 19">PNUSAC013726</strain>
    </source>
</reference>
<dbReference type="NCBIfam" id="TIGR01740">
    <property type="entry name" value="pyrF"/>
    <property type="match status" value="1"/>
</dbReference>
<proteinExistence type="inferred from homology"/>
<reference evidence="16 20" key="1">
    <citation type="submission" date="2016-09" db="EMBL/GenBank/DDBJ databases">
        <title>Campylobacter genomics.</title>
        <authorList>
            <person name="Weis A.M."/>
            <person name="Weimer B.C."/>
            <person name="Gilpin B."/>
            <person name="Huang B.C."/>
            <person name="Kong N."/>
        </authorList>
    </citation>
    <scope>NUCLEOTIDE SEQUENCE [LARGE SCALE GENOMIC DNA]</scope>
    <source>
        <strain evidence="16 20">BCW_4735</strain>
    </source>
</reference>
<dbReference type="PANTHER" id="PTHR32119:SF2">
    <property type="entry name" value="OROTIDINE 5'-PHOSPHATE DECARBOXYLASE"/>
    <property type="match status" value="1"/>
</dbReference>
<keyword evidence="3 7" id="KW-0210">Decarboxylase</keyword>
<dbReference type="EMBL" id="AACHYE010000002">
    <property type="protein sequence ID" value="EAK6412776.1"/>
    <property type="molecule type" value="Genomic_DNA"/>
</dbReference>
<feature type="binding site" evidence="7 9">
    <location>
        <position position="207"/>
    </location>
    <ligand>
        <name>substrate</name>
    </ligand>
</feature>
<evidence type="ECO:0000313" key="12">
    <source>
        <dbReference type="EMBL" id="EAJ9718621.1"/>
    </source>
</evidence>
<evidence type="ECO:0000256" key="7">
    <source>
        <dbReference type="HAMAP-Rule" id="MF_01200"/>
    </source>
</evidence>
<evidence type="ECO:0000256" key="10">
    <source>
        <dbReference type="RuleBase" id="RU000512"/>
    </source>
</evidence>
<organism evidence="13 17">
    <name type="scientific">Campylobacter jejuni</name>
    <dbReference type="NCBI Taxonomy" id="197"/>
    <lineage>
        <taxon>Bacteria</taxon>
        <taxon>Pseudomonadati</taxon>
        <taxon>Campylobacterota</taxon>
        <taxon>Epsilonproteobacteria</taxon>
        <taxon>Campylobacterales</taxon>
        <taxon>Campylobacteraceae</taxon>
        <taxon>Campylobacter</taxon>
    </lineage>
</organism>
<feature type="binding site" evidence="7 9">
    <location>
        <position position="30"/>
    </location>
    <ligand>
        <name>substrate</name>
    </ligand>
</feature>
<feature type="binding site" evidence="7 9">
    <location>
        <position position="8"/>
    </location>
    <ligand>
        <name>substrate</name>
    </ligand>
</feature>
<keyword evidence="4 7" id="KW-0665">Pyrimidine biosynthesis</keyword>
<dbReference type="EMBL" id="AANOAG010000004">
    <property type="protein sequence ID" value="EDP7180700.1"/>
    <property type="molecule type" value="Genomic_DNA"/>
</dbReference>
<evidence type="ECO:0000256" key="5">
    <source>
        <dbReference type="ARBA" id="ARBA00023239"/>
    </source>
</evidence>